<evidence type="ECO:0000313" key="3">
    <source>
        <dbReference type="Proteomes" id="UP001166304"/>
    </source>
</evidence>
<proteinExistence type="predicted"/>
<feature type="compositionally biased region" description="Basic and acidic residues" evidence="1">
    <location>
        <begin position="1"/>
        <end position="15"/>
    </location>
</feature>
<sequence>MTRDELAAASDRLESAAEDTASDDASERLADLAGQLDTLATAETGPDHGRLARIQSALNDLASGDGSDVEAAIDEADDHINEYRSDLEGV</sequence>
<dbReference type="RefSeq" id="WP_162411979.1">
    <property type="nucleotide sequence ID" value="NZ_JAHQXE010000001.1"/>
</dbReference>
<dbReference type="EMBL" id="JAHQXE010000001">
    <property type="protein sequence ID" value="MBV0900740.1"/>
    <property type="molecule type" value="Genomic_DNA"/>
</dbReference>
<accession>A0AA41FXQ8</accession>
<dbReference type="AlphaFoldDB" id="A0AA41FXQ8"/>
<feature type="region of interest" description="Disordered" evidence="1">
    <location>
        <begin position="1"/>
        <end position="25"/>
    </location>
</feature>
<evidence type="ECO:0000256" key="1">
    <source>
        <dbReference type="SAM" id="MobiDB-lite"/>
    </source>
</evidence>
<comment type="caution">
    <text evidence="2">The sequence shown here is derived from an EMBL/GenBank/DDBJ whole genome shotgun (WGS) entry which is preliminary data.</text>
</comment>
<keyword evidence="3" id="KW-1185">Reference proteome</keyword>
<dbReference type="Proteomes" id="UP001166304">
    <property type="component" value="Unassembled WGS sequence"/>
</dbReference>
<organism evidence="2 3">
    <name type="scientific">Haloarcula salina</name>
    <dbReference type="NCBI Taxonomy" id="1429914"/>
    <lineage>
        <taxon>Archaea</taxon>
        <taxon>Methanobacteriati</taxon>
        <taxon>Methanobacteriota</taxon>
        <taxon>Stenosarchaea group</taxon>
        <taxon>Halobacteria</taxon>
        <taxon>Halobacteriales</taxon>
        <taxon>Haloarculaceae</taxon>
        <taxon>Haloarcula</taxon>
    </lineage>
</organism>
<name>A0AA41FXQ8_9EURY</name>
<protein>
    <submittedName>
        <fullName evidence="2">Uncharacterized protein</fullName>
    </submittedName>
</protein>
<dbReference type="Pfam" id="PF24430">
    <property type="entry name" value="DUF7553"/>
    <property type="match status" value="1"/>
</dbReference>
<gene>
    <name evidence="2" type="ORF">KTS37_02965</name>
</gene>
<reference evidence="2" key="1">
    <citation type="submission" date="2021-06" db="EMBL/GenBank/DDBJ databases">
        <title>New haloarchaea isolates fom saline soil.</title>
        <authorList>
            <person name="Duran-Viseras A."/>
            <person name="Sanchez-Porro C.S."/>
            <person name="Ventosa A."/>
        </authorList>
    </citation>
    <scope>NUCLEOTIDE SEQUENCE</scope>
    <source>
        <strain evidence="2">JCM 18369</strain>
    </source>
</reference>
<dbReference type="InterPro" id="IPR055975">
    <property type="entry name" value="DUF7553"/>
</dbReference>
<evidence type="ECO:0000313" key="2">
    <source>
        <dbReference type="EMBL" id="MBV0900740.1"/>
    </source>
</evidence>